<dbReference type="Proteomes" id="UP000837857">
    <property type="component" value="Chromosome 20"/>
</dbReference>
<organism evidence="2 3">
    <name type="scientific">Iphiclides podalirius</name>
    <name type="common">scarce swallowtail</name>
    <dbReference type="NCBI Taxonomy" id="110791"/>
    <lineage>
        <taxon>Eukaryota</taxon>
        <taxon>Metazoa</taxon>
        <taxon>Ecdysozoa</taxon>
        <taxon>Arthropoda</taxon>
        <taxon>Hexapoda</taxon>
        <taxon>Insecta</taxon>
        <taxon>Pterygota</taxon>
        <taxon>Neoptera</taxon>
        <taxon>Endopterygota</taxon>
        <taxon>Lepidoptera</taxon>
        <taxon>Glossata</taxon>
        <taxon>Ditrysia</taxon>
        <taxon>Papilionoidea</taxon>
        <taxon>Papilionidae</taxon>
        <taxon>Papilioninae</taxon>
        <taxon>Iphiclides</taxon>
    </lineage>
</organism>
<evidence type="ECO:0000313" key="3">
    <source>
        <dbReference type="Proteomes" id="UP000837857"/>
    </source>
</evidence>
<name>A0ABN8I9N5_9NEOP</name>
<reference evidence="2" key="1">
    <citation type="submission" date="2022-03" db="EMBL/GenBank/DDBJ databases">
        <authorList>
            <person name="Martin H S."/>
        </authorList>
    </citation>
    <scope>NUCLEOTIDE SEQUENCE</scope>
</reference>
<sequence length="111" mass="12275">MMITPIGRLNGAGNAHNERARHRAKNKHHGNRQLDKTCTGNRGQRATLAEKEVTTLKEQLATTSPTPLQATVPPKTNGSHIEATRDQATETRIPERLSPDIKRGKETVARH</sequence>
<feature type="region of interest" description="Disordered" evidence="1">
    <location>
        <begin position="1"/>
        <end position="111"/>
    </location>
</feature>
<gene>
    <name evidence="2" type="ORF">IPOD504_LOCUS7859</name>
</gene>
<evidence type="ECO:0000256" key="1">
    <source>
        <dbReference type="SAM" id="MobiDB-lite"/>
    </source>
</evidence>
<keyword evidence="3" id="KW-1185">Reference proteome</keyword>
<protein>
    <submittedName>
        <fullName evidence="2">Uncharacterized protein</fullName>
    </submittedName>
</protein>
<evidence type="ECO:0000313" key="2">
    <source>
        <dbReference type="EMBL" id="CAH2051622.1"/>
    </source>
</evidence>
<feature type="compositionally biased region" description="Basic and acidic residues" evidence="1">
    <location>
        <begin position="82"/>
        <end position="111"/>
    </location>
</feature>
<dbReference type="EMBL" id="OW152832">
    <property type="protein sequence ID" value="CAH2051622.1"/>
    <property type="molecule type" value="Genomic_DNA"/>
</dbReference>
<feature type="compositionally biased region" description="Polar residues" evidence="1">
    <location>
        <begin position="56"/>
        <end position="79"/>
    </location>
</feature>
<feature type="non-terminal residue" evidence="2">
    <location>
        <position position="1"/>
    </location>
</feature>
<accession>A0ABN8I9N5</accession>
<feature type="compositionally biased region" description="Basic residues" evidence="1">
    <location>
        <begin position="19"/>
        <end position="31"/>
    </location>
</feature>
<proteinExistence type="predicted"/>